<dbReference type="SUPFAM" id="SSF54534">
    <property type="entry name" value="FKBP-like"/>
    <property type="match status" value="1"/>
</dbReference>
<dbReference type="PIRSF" id="PIRSF006092">
    <property type="entry name" value="GreA_GreB"/>
    <property type="match status" value="1"/>
</dbReference>
<name>A0A1G2ID23_9BACT</name>
<evidence type="ECO:0000313" key="3">
    <source>
        <dbReference type="Proteomes" id="UP000176774"/>
    </source>
</evidence>
<dbReference type="GO" id="GO:0032784">
    <property type="term" value="P:regulation of DNA-templated transcription elongation"/>
    <property type="evidence" value="ECO:0007669"/>
    <property type="project" value="InterPro"/>
</dbReference>
<dbReference type="PANTHER" id="PTHR30437">
    <property type="entry name" value="TRANSCRIPTION ELONGATION FACTOR GREA"/>
    <property type="match status" value="1"/>
</dbReference>
<dbReference type="AlphaFoldDB" id="A0A1G2ID23"/>
<evidence type="ECO:0000313" key="2">
    <source>
        <dbReference type="EMBL" id="OGZ72471.1"/>
    </source>
</evidence>
<dbReference type="Pfam" id="PF01272">
    <property type="entry name" value="GreA_GreB"/>
    <property type="match status" value="1"/>
</dbReference>
<dbReference type="GO" id="GO:0070063">
    <property type="term" value="F:RNA polymerase binding"/>
    <property type="evidence" value="ECO:0007669"/>
    <property type="project" value="InterPro"/>
</dbReference>
<gene>
    <name evidence="2" type="ORF">A2908_02805</name>
</gene>
<proteinExistence type="predicted"/>
<sequence length="158" mass="18189">MEEKIFYITKGKLQQLKKEHEELVVFERNKTVGQEAPRMLESEDINSEFISYHEDMDALRFRIDELKNILEYHELIKIPPKEKQIFVGIGAKVAIDVNGRDNEFMITGTLEADPVLGKISNESPVGKALLGHKVGDQITVSLPEKMRYKIKNIKYEIS</sequence>
<dbReference type="PROSITE" id="PS00830">
    <property type="entry name" value="GREAB_2"/>
    <property type="match status" value="1"/>
</dbReference>
<reference evidence="2 3" key="1">
    <citation type="journal article" date="2016" name="Nat. Commun.">
        <title>Thousands of microbial genomes shed light on interconnected biogeochemical processes in an aquifer system.</title>
        <authorList>
            <person name="Anantharaman K."/>
            <person name="Brown C.T."/>
            <person name="Hug L.A."/>
            <person name="Sharon I."/>
            <person name="Castelle C.J."/>
            <person name="Probst A.J."/>
            <person name="Thomas B.C."/>
            <person name="Singh A."/>
            <person name="Wilkins M.J."/>
            <person name="Karaoz U."/>
            <person name="Brodie E.L."/>
            <person name="Williams K.H."/>
            <person name="Hubbard S.S."/>
            <person name="Banfield J.F."/>
        </authorList>
    </citation>
    <scope>NUCLEOTIDE SEQUENCE [LARGE SCALE GENOMIC DNA]</scope>
</reference>
<dbReference type="InterPro" id="IPR036953">
    <property type="entry name" value="GreA/GreB_C_sf"/>
</dbReference>
<dbReference type="Gene3D" id="3.10.50.30">
    <property type="entry name" value="Transcription elongation factor, GreA/GreB, C-terminal domain"/>
    <property type="match status" value="1"/>
</dbReference>
<dbReference type="Proteomes" id="UP000176774">
    <property type="component" value="Unassembled WGS sequence"/>
</dbReference>
<dbReference type="GO" id="GO:0003677">
    <property type="term" value="F:DNA binding"/>
    <property type="evidence" value="ECO:0007669"/>
    <property type="project" value="InterPro"/>
</dbReference>
<protein>
    <recommendedName>
        <fullName evidence="1">Transcription elongation factor GreA/GreB C-terminal domain-containing protein</fullName>
    </recommendedName>
</protein>
<accession>A0A1G2ID23</accession>
<dbReference type="STRING" id="1802214.A2908_02805"/>
<dbReference type="InterPro" id="IPR023459">
    <property type="entry name" value="Tscrpt_elong_fac_GreA/B_fam"/>
</dbReference>
<dbReference type="InterPro" id="IPR018151">
    <property type="entry name" value="TF_GreA/GreB_CS"/>
</dbReference>
<dbReference type="GO" id="GO:0006354">
    <property type="term" value="P:DNA-templated transcription elongation"/>
    <property type="evidence" value="ECO:0007669"/>
    <property type="project" value="TreeGrafter"/>
</dbReference>
<dbReference type="InterPro" id="IPR001437">
    <property type="entry name" value="Tscrpt_elong_fac_GreA/B_C"/>
</dbReference>
<feature type="domain" description="Transcription elongation factor GreA/GreB C-terminal" evidence="1">
    <location>
        <begin position="86"/>
        <end position="155"/>
    </location>
</feature>
<dbReference type="PANTHER" id="PTHR30437:SF4">
    <property type="entry name" value="TRANSCRIPTION ELONGATION FACTOR GREA"/>
    <property type="match status" value="1"/>
</dbReference>
<dbReference type="EMBL" id="MHPA01000026">
    <property type="protein sequence ID" value="OGZ72471.1"/>
    <property type="molecule type" value="Genomic_DNA"/>
</dbReference>
<evidence type="ECO:0000259" key="1">
    <source>
        <dbReference type="Pfam" id="PF01272"/>
    </source>
</evidence>
<organism evidence="2 3">
    <name type="scientific">Candidatus Staskawiczbacteria bacterium RIFCSPLOWO2_01_FULL_38_12b</name>
    <dbReference type="NCBI Taxonomy" id="1802214"/>
    <lineage>
        <taxon>Bacteria</taxon>
        <taxon>Candidatus Staskawicziibacteriota</taxon>
    </lineage>
</organism>
<comment type="caution">
    <text evidence="2">The sequence shown here is derived from an EMBL/GenBank/DDBJ whole genome shotgun (WGS) entry which is preliminary data.</text>
</comment>